<gene>
    <name evidence="2" type="ORF">GSCOC_T00026622001</name>
</gene>
<evidence type="ECO:0000313" key="2">
    <source>
        <dbReference type="EMBL" id="CDO99446.1"/>
    </source>
</evidence>
<keyword evidence="1" id="KW-1133">Transmembrane helix</keyword>
<evidence type="ECO:0000256" key="1">
    <source>
        <dbReference type="SAM" id="Phobius"/>
    </source>
</evidence>
<sequence>MDAVFPTLDLRLLFMCTSTRNRCTYVQFFIVFACTYMILCGITSLAWVWPKMTFIGHGWLLKLQYVRSSLHAGPDLIASPFYNYHLKL</sequence>
<dbReference type="AlphaFoldDB" id="A0A068TT55"/>
<keyword evidence="1" id="KW-0472">Membrane</keyword>
<proteinExistence type="predicted"/>
<feature type="transmembrane region" description="Helical" evidence="1">
    <location>
        <begin position="25"/>
        <end position="49"/>
    </location>
</feature>
<reference evidence="3" key="1">
    <citation type="journal article" date="2014" name="Science">
        <title>The coffee genome provides insight into the convergent evolution of caffeine biosynthesis.</title>
        <authorList>
            <person name="Denoeud F."/>
            <person name="Carretero-Paulet L."/>
            <person name="Dereeper A."/>
            <person name="Droc G."/>
            <person name="Guyot R."/>
            <person name="Pietrella M."/>
            <person name="Zheng C."/>
            <person name="Alberti A."/>
            <person name="Anthony F."/>
            <person name="Aprea G."/>
            <person name="Aury J.M."/>
            <person name="Bento P."/>
            <person name="Bernard M."/>
            <person name="Bocs S."/>
            <person name="Campa C."/>
            <person name="Cenci A."/>
            <person name="Combes M.C."/>
            <person name="Crouzillat D."/>
            <person name="Da Silva C."/>
            <person name="Daddiego L."/>
            <person name="De Bellis F."/>
            <person name="Dussert S."/>
            <person name="Garsmeur O."/>
            <person name="Gayraud T."/>
            <person name="Guignon V."/>
            <person name="Jahn K."/>
            <person name="Jamilloux V."/>
            <person name="Joet T."/>
            <person name="Labadie K."/>
            <person name="Lan T."/>
            <person name="Leclercq J."/>
            <person name="Lepelley M."/>
            <person name="Leroy T."/>
            <person name="Li L.T."/>
            <person name="Librado P."/>
            <person name="Lopez L."/>
            <person name="Munoz A."/>
            <person name="Noel B."/>
            <person name="Pallavicini A."/>
            <person name="Perrotta G."/>
            <person name="Poncet V."/>
            <person name="Pot D."/>
            <person name="Priyono X."/>
            <person name="Rigoreau M."/>
            <person name="Rouard M."/>
            <person name="Rozas J."/>
            <person name="Tranchant-Dubreuil C."/>
            <person name="VanBuren R."/>
            <person name="Zhang Q."/>
            <person name="Andrade A.C."/>
            <person name="Argout X."/>
            <person name="Bertrand B."/>
            <person name="de Kochko A."/>
            <person name="Graziosi G."/>
            <person name="Henry R.J."/>
            <person name="Jayarama X."/>
            <person name="Ming R."/>
            <person name="Nagai C."/>
            <person name="Rounsley S."/>
            <person name="Sankoff D."/>
            <person name="Giuliano G."/>
            <person name="Albert V.A."/>
            <person name="Wincker P."/>
            <person name="Lashermes P."/>
        </authorList>
    </citation>
    <scope>NUCLEOTIDE SEQUENCE [LARGE SCALE GENOMIC DNA]</scope>
    <source>
        <strain evidence="3">cv. DH200-94</strain>
    </source>
</reference>
<dbReference type="InParanoid" id="A0A068TT55"/>
<dbReference type="Gramene" id="CDO99446">
    <property type="protein sequence ID" value="CDO99446"/>
    <property type="gene ID" value="GSCOC_T00026622001"/>
</dbReference>
<dbReference type="Proteomes" id="UP000295252">
    <property type="component" value="Chromosome V"/>
</dbReference>
<accession>A0A068TT55</accession>
<evidence type="ECO:0000313" key="3">
    <source>
        <dbReference type="Proteomes" id="UP000295252"/>
    </source>
</evidence>
<keyword evidence="3" id="KW-1185">Reference proteome</keyword>
<name>A0A068TT55_COFCA</name>
<organism evidence="2 3">
    <name type="scientific">Coffea canephora</name>
    <name type="common">Robusta coffee</name>
    <dbReference type="NCBI Taxonomy" id="49390"/>
    <lineage>
        <taxon>Eukaryota</taxon>
        <taxon>Viridiplantae</taxon>
        <taxon>Streptophyta</taxon>
        <taxon>Embryophyta</taxon>
        <taxon>Tracheophyta</taxon>
        <taxon>Spermatophyta</taxon>
        <taxon>Magnoliopsida</taxon>
        <taxon>eudicotyledons</taxon>
        <taxon>Gunneridae</taxon>
        <taxon>Pentapetalae</taxon>
        <taxon>asterids</taxon>
        <taxon>lamiids</taxon>
        <taxon>Gentianales</taxon>
        <taxon>Rubiaceae</taxon>
        <taxon>Ixoroideae</taxon>
        <taxon>Gardenieae complex</taxon>
        <taxon>Bertiereae - Coffeeae clade</taxon>
        <taxon>Coffeeae</taxon>
        <taxon>Coffea</taxon>
    </lineage>
</organism>
<keyword evidence="1" id="KW-0812">Transmembrane</keyword>
<dbReference type="EMBL" id="HG739087">
    <property type="protein sequence ID" value="CDO99446.1"/>
    <property type="molecule type" value="Genomic_DNA"/>
</dbReference>
<protein>
    <submittedName>
        <fullName evidence="2">Uncharacterized protein</fullName>
    </submittedName>
</protein>